<feature type="compositionally biased region" description="Basic and acidic residues" evidence="1">
    <location>
        <begin position="9"/>
        <end position="18"/>
    </location>
</feature>
<sequence length="560" mass="56730">MEEQPSTEPPRRRPEPKSTRGSGRTRAAFTSPPEPDPESTGEPPKPPRPRTRQTPPAVLFQPPTEPELPPPSTGSTVRPPVFPPLGSGFTGENSPEPGAERGDQPTTPAPESSQAEDSTPSGQDEPTPSSQATAPAPRKTTAAKKAAKPAQRAGAEKKTTAKKATAARTAVAKKATTAEKTTAAKKTAAKAPAVRKATTTSATTRVAAPPPAPSAAPTTSPDDPTPGPAESVGGPATPPAETSPGPANADFPTSESSGTPAADSTPPVHTTAREAVETEVVDEPTGAVDGTRVPDEVDVLRVDAELPDRAAGGRTPSSGSPRSTVRHVLDHPGYAPELLALAAVRELGPAALSWAARVRTAYPSATPDGLARLATQRYVRLAAAGGALSMATGLLAPFAELAVVTWAQAGLVLHLAAAHGHDPTAPDRAAELLVLTRVHPDGESARAALDAAAAALRGGPDGSSPRLAEAGWRLGAPIVARSVNWLALRLAVRRLPGATTLVTALASSAATERVAARATAHYRTTATGPRSADPPAAGAGTAGPPALPYNQSNQLGGSSA</sequence>
<keyword evidence="3" id="KW-1185">Reference proteome</keyword>
<name>A0A927M6F4_9ACTN</name>
<evidence type="ECO:0000313" key="2">
    <source>
        <dbReference type="EMBL" id="MBE1486278.1"/>
    </source>
</evidence>
<dbReference type="RefSeq" id="WP_192766329.1">
    <property type="nucleotide sequence ID" value="NZ_JADBEB010000001.1"/>
</dbReference>
<protein>
    <recommendedName>
        <fullName evidence="4">EcsC family protein</fullName>
    </recommendedName>
</protein>
<feature type="region of interest" description="Disordered" evidence="1">
    <location>
        <begin position="520"/>
        <end position="560"/>
    </location>
</feature>
<accession>A0A927M6F4</accession>
<reference evidence="2" key="1">
    <citation type="submission" date="2020-10" db="EMBL/GenBank/DDBJ databases">
        <title>Sequencing the genomes of 1000 actinobacteria strains.</title>
        <authorList>
            <person name="Klenk H.-P."/>
        </authorList>
    </citation>
    <scope>NUCLEOTIDE SEQUENCE</scope>
    <source>
        <strain evidence="2">DSM 46832</strain>
    </source>
</reference>
<organism evidence="2 3">
    <name type="scientific">Plantactinospora soyae</name>
    <dbReference type="NCBI Taxonomy" id="1544732"/>
    <lineage>
        <taxon>Bacteria</taxon>
        <taxon>Bacillati</taxon>
        <taxon>Actinomycetota</taxon>
        <taxon>Actinomycetes</taxon>
        <taxon>Micromonosporales</taxon>
        <taxon>Micromonosporaceae</taxon>
        <taxon>Plantactinospora</taxon>
    </lineage>
</organism>
<feature type="compositionally biased region" description="Polar residues" evidence="1">
    <location>
        <begin position="104"/>
        <end position="124"/>
    </location>
</feature>
<comment type="caution">
    <text evidence="2">The sequence shown here is derived from an EMBL/GenBank/DDBJ whole genome shotgun (WGS) entry which is preliminary data.</text>
</comment>
<dbReference type="Proteomes" id="UP000649753">
    <property type="component" value="Unassembled WGS sequence"/>
</dbReference>
<feature type="compositionally biased region" description="Pro residues" evidence="1">
    <location>
        <begin position="63"/>
        <end position="72"/>
    </location>
</feature>
<feature type="compositionally biased region" description="Basic and acidic residues" evidence="1">
    <location>
        <begin position="292"/>
        <end position="308"/>
    </location>
</feature>
<gene>
    <name evidence="2" type="ORF">H4W31_001916</name>
</gene>
<evidence type="ECO:0008006" key="4">
    <source>
        <dbReference type="Google" id="ProtNLM"/>
    </source>
</evidence>
<dbReference type="AlphaFoldDB" id="A0A927M6F4"/>
<feature type="region of interest" description="Disordered" evidence="1">
    <location>
        <begin position="1"/>
        <end position="324"/>
    </location>
</feature>
<feature type="compositionally biased region" description="Low complexity" evidence="1">
    <location>
        <begin position="162"/>
        <end position="207"/>
    </location>
</feature>
<dbReference type="EMBL" id="JADBEB010000001">
    <property type="protein sequence ID" value="MBE1486278.1"/>
    <property type="molecule type" value="Genomic_DNA"/>
</dbReference>
<feature type="compositionally biased region" description="Low complexity" evidence="1">
    <location>
        <begin position="309"/>
        <end position="323"/>
    </location>
</feature>
<proteinExistence type="predicted"/>
<feature type="compositionally biased region" description="Low complexity" evidence="1">
    <location>
        <begin position="126"/>
        <end position="140"/>
    </location>
</feature>
<feature type="compositionally biased region" description="Low complexity" evidence="1">
    <location>
        <begin position="534"/>
        <end position="544"/>
    </location>
</feature>
<feature type="compositionally biased region" description="Polar residues" evidence="1">
    <location>
        <begin position="549"/>
        <end position="560"/>
    </location>
</feature>
<evidence type="ECO:0000256" key="1">
    <source>
        <dbReference type="SAM" id="MobiDB-lite"/>
    </source>
</evidence>
<evidence type="ECO:0000313" key="3">
    <source>
        <dbReference type="Proteomes" id="UP000649753"/>
    </source>
</evidence>